<proteinExistence type="predicted"/>
<name>E6QT72_9ZZZZ</name>
<reference evidence="1" key="1">
    <citation type="submission" date="2009-10" db="EMBL/GenBank/DDBJ databases">
        <title>Diversity of trophic interactions inside an arsenic-rich microbial ecosystem.</title>
        <authorList>
            <person name="Bertin P.N."/>
            <person name="Heinrich-Salmeron A."/>
            <person name="Pelletier E."/>
            <person name="Goulhen-Chollet F."/>
            <person name="Arsene-Ploetze F."/>
            <person name="Gallien S."/>
            <person name="Calteau A."/>
            <person name="Vallenet D."/>
            <person name="Casiot C."/>
            <person name="Chane-Woon-Ming B."/>
            <person name="Giloteaux L."/>
            <person name="Barakat M."/>
            <person name="Bonnefoy V."/>
            <person name="Bruneel O."/>
            <person name="Chandler M."/>
            <person name="Cleiss J."/>
            <person name="Duran R."/>
            <person name="Elbaz-Poulichet F."/>
            <person name="Fonknechten N."/>
            <person name="Lauga B."/>
            <person name="Mornico D."/>
            <person name="Ortet P."/>
            <person name="Schaeffer C."/>
            <person name="Siguier P."/>
            <person name="Alexander Thil Smith A."/>
            <person name="Van Dorsselaer A."/>
            <person name="Weissenbach J."/>
            <person name="Medigue C."/>
            <person name="Le Paslier D."/>
        </authorList>
    </citation>
    <scope>NUCLEOTIDE SEQUENCE</scope>
</reference>
<comment type="caution">
    <text evidence="1">The sequence shown here is derived from an EMBL/GenBank/DDBJ whole genome shotgun (WGS) entry which is preliminary data.</text>
</comment>
<organism evidence="1">
    <name type="scientific">mine drainage metagenome</name>
    <dbReference type="NCBI Taxonomy" id="410659"/>
    <lineage>
        <taxon>unclassified sequences</taxon>
        <taxon>metagenomes</taxon>
        <taxon>ecological metagenomes</taxon>
    </lineage>
</organism>
<protein>
    <submittedName>
        <fullName evidence="1">Uncharacterized protein</fullName>
    </submittedName>
</protein>
<sequence length="328" mass="35430">MQVLRADAVMNAAQPGLEIGEHEMDDGQKGFRDFHVAPLRDGGMKVSAFPECRITAPIVGNNGGTRCHGAFDEADQRLCAPVLHHGEADSPGVTPVLPLVEAAGALALQDFDGTGHEHHVVNATPFVTRAAADPSFVGFDNDFWLAADPVLVGTHHAGAQLVEYLKSSFVARQPELTLELDGRHARRLAGNEVRSPEPDRKRRVGAFHDGTCREAGFLSAMPTAKNTGASAISVRFAGRITVGAHETVTPSRPLKVGRARGLIREQSLKLRQRARERQIISLKYVDNHDSSTLTQILNILLVVGVCDNRISTDCTTKSHVNGLKTKPQ</sequence>
<gene>
    <name evidence="1" type="ORF">CARN7_1224</name>
</gene>
<accession>E6QT72</accession>
<dbReference type="AlphaFoldDB" id="E6QT72"/>
<dbReference type="EMBL" id="CABR01000084">
    <property type="protein sequence ID" value="CBI10444.1"/>
    <property type="molecule type" value="Genomic_DNA"/>
</dbReference>
<evidence type="ECO:0000313" key="1">
    <source>
        <dbReference type="EMBL" id="CBI10444.1"/>
    </source>
</evidence>